<dbReference type="STRING" id="1817883.A3G31_01410"/>
<dbReference type="Proteomes" id="UP000178082">
    <property type="component" value="Unassembled WGS sequence"/>
</dbReference>
<accession>A0A1F7SNW9</accession>
<dbReference type="InterPro" id="IPR014187">
    <property type="entry name" value="ADH_Zn_typ-2"/>
</dbReference>
<feature type="domain" description="Alcohol dehydrogenase-like N-terminal" evidence="7">
    <location>
        <begin position="29"/>
        <end position="138"/>
    </location>
</feature>
<name>A0A1F7SNW9_9BACT</name>
<evidence type="ECO:0000259" key="7">
    <source>
        <dbReference type="Pfam" id="PF08240"/>
    </source>
</evidence>
<dbReference type="GO" id="GO:0005737">
    <property type="term" value="C:cytoplasm"/>
    <property type="evidence" value="ECO:0007669"/>
    <property type="project" value="TreeGrafter"/>
</dbReference>
<evidence type="ECO:0000256" key="3">
    <source>
        <dbReference type="ARBA" id="ARBA00022723"/>
    </source>
</evidence>
<evidence type="ECO:0000256" key="5">
    <source>
        <dbReference type="ARBA" id="ARBA00023002"/>
    </source>
</evidence>
<evidence type="ECO:0000313" key="8">
    <source>
        <dbReference type="EMBL" id="OGL55453.1"/>
    </source>
</evidence>
<comment type="similarity">
    <text evidence="2">Belongs to the zinc-containing alcohol dehydrogenase family.</text>
</comment>
<evidence type="ECO:0000256" key="2">
    <source>
        <dbReference type="ARBA" id="ARBA00008072"/>
    </source>
</evidence>
<dbReference type="InterPro" id="IPR036291">
    <property type="entry name" value="NAD(P)-bd_dom_sf"/>
</dbReference>
<dbReference type="InterPro" id="IPR013154">
    <property type="entry name" value="ADH-like_N"/>
</dbReference>
<dbReference type="GO" id="GO:0004022">
    <property type="term" value="F:alcohol dehydrogenase (NAD+) activity"/>
    <property type="evidence" value="ECO:0007669"/>
    <property type="project" value="TreeGrafter"/>
</dbReference>
<dbReference type="AlphaFoldDB" id="A0A1F7SNW9"/>
<organism evidence="8 9">
    <name type="scientific">Candidatus Schekmanbacteria bacterium RIFCSPLOWO2_12_FULL_38_15</name>
    <dbReference type="NCBI Taxonomy" id="1817883"/>
    <lineage>
        <taxon>Bacteria</taxon>
        <taxon>Candidatus Schekmaniibacteriota</taxon>
    </lineage>
</organism>
<gene>
    <name evidence="8" type="ORF">A3G31_01410</name>
</gene>
<dbReference type="SUPFAM" id="SSF51735">
    <property type="entry name" value="NAD(P)-binding Rossmann-fold domains"/>
    <property type="match status" value="1"/>
</dbReference>
<evidence type="ECO:0000313" key="9">
    <source>
        <dbReference type="Proteomes" id="UP000178082"/>
    </source>
</evidence>
<dbReference type="InterPro" id="IPR011032">
    <property type="entry name" value="GroES-like_sf"/>
</dbReference>
<keyword evidence="4" id="KW-0862">Zinc</keyword>
<comment type="cofactor">
    <cofactor evidence="1">
        <name>Zn(2+)</name>
        <dbReference type="ChEBI" id="CHEBI:29105"/>
    </cofactor>
</comment>
<dbReference type="NCBIfam" id="TIGR02822">
    <property type="entry name" value="adh_fam_2"/>
    <property type="match status" value="1"/>
</dbReference>
<dbReference type="PANTHER" id="PTHR42940">
    <property type="entry name" value="ALCOHOL DEHYDROGENASE 1-RELATED"/>
    <property type="match status" value="1"/>
</dbReference>
<dbReference type="Pfam" id="PF00107">
    <property type="entry name" value="ADH_zinc_N"/>
    <property type="match status" value="1"/>
</dbReference>
<dbReference type="Gene3D" id="3.40.50.720">
    <property type="entry name" value="NAD(P)-binding Rossmann-like Domain"/>
    <property type="match status" value="1"/>
</dbReference>
<dbReference type="SUPFAM" id="SSF50129">
    <property type="entry name" value="GroES-like"/>
    <property type="match status" value="1"/>
</dbReference>
<keyword evidence="3" id="KW-0479">Metal-binding</keyword>
<dbReference type="CDD" id="cd08298">
    <property type="entry name" value="CAD2"/>
    <property type="match status" value="1"/>
</dbReference>
<dbReference type="InterPro" id="IPR013149">
    <property type="entry name" value="ADH-like_C"/>
</dbReference>
<sequence length="332" mass="36545">MKAMVLKSCSPIEQNPLVEAEVSVPVPNENEVLINIKACGICHTDLHIIEGELPSRKLPLIPGHQIVGVVEGMGERISRFKKGDRVGIPWLNSVCGKCSFCKKGKENLCDNISFTGYNVNGGFAQYISMNERFAYHIPQGFSDLQAAPLLCAGVIGYRAFRLSEIKEGERLALYGFGASAHIVIQMAVFDGIEVYVFTRNREHQRLAEKLGASWVGTAKDKPPSFFDSAIIFAPAGELVTEALWYLQKGGTIALAGIHMSPIPEMDYNLVYNERTIRSVANSTRQDAEELLKIAAKIPIKTEVEVFPLKDANQALQHLKYSKIQGAGVLEIP</sequence>
<evidence type="ECO:0000259" key="6">
    <source>
        <dbReference type="Pfam" id="PF00107"/>
    </source>
</evidence>
<dbReference type="Gene3D" id="3.90.180.10">
    <property type="entry name" value="Medium-chain alcohol dehydrogenases, catalytic domain"/>
    <property type="match status" value="1"/>
</dbReference>
<dbReference type="Pfam" id="PF08240">
    <property type="entry name" value="ADH_N"/>
    <property type="match status" value="1"/>
</dbReference>
<dbReference type="GO" id="GO:0046872">
    <property type="term" value="F:metal ion binding"/>
    <property type="evidence" value="ECO:0007669"/>
    <property type="project" value="UniProtKB-KW"/>
</dbReference>
<proteinExistence type="inferred from homology"/>
<dbReference type="EMBL" id="MGDI01000001">
    <property type="protein sequence ID" value="OGL55453.1"/>
    <property type="molecule type" value="Genomic_DNA"/>
</dbReference>
<reference evidence="8 9" key="1">
    <citation type="journal article" date="2016" name="Nat. Commun.">
        <title>Thousands of microbial genomes shed light on interconnected biogeochemical processes in an aquifer system.</title>
        <authorList>
            <person name="Anantharaman K."/>
            <person name="Brown C.T."/>
            <person name="Hug L.A."/>
            <person name="Sharon I."/>
            <person name="Castelle C.J."/>
            <person name="Probst A.J."/>
            <person name="Thomas B.C."/>
            <person name="Singh A."/>
            <person name="Wilkins M.J."/>
            <person name="Karaoz U."/>
            <person name="Brodie E.L."/>
            <person name="Williams K.H."/>
            <person name="Hubbard S.S."/>
            <person name="Banfield J.F."/>
        </authorList>
    </citation>
    <scope>NUCLEOTIDE SEQUENCE [LARGE SCALE GENOMIC DNA]</scope>
</reference>
<evidence type="ECO:0000256" key="4">
    <source>
        <dbReference type="ARBA" id="ARBA00022833"/>
    </source>
</evidence>
<protein>
    <submittedName>
        <fullName evidence="8">Alcohol dehydrogenase</fullName>
    </submittedName>
</protein>
<evidence type="ECO:0000256" key="1">
    <source>
        <dbReference type="ARBA" id="ARBA00001947"/>
    </source>
</evidence>
<comment type="caution">
    <text evidence="8">The sequence shown here is derived from an EMBL/GenBank/DDBJ whole genome shotgun (WGS) entry which is preliminary data.</text>
</comment>
<feature type="domain" description="Alcohol dehydrogenase-like C-terminal" evidence="6">
    <location>
        <begin position="181"/>
        <end position="295"/>
    </location>
</feature>
<keyword evidence="5" id="KW-0560">Oxidoreductase</keyword>
<dbReference type="PANTHER" id="PTHR42940:SF8">
    <property type="entry name" value="VACUOLAR PROTEIN SORTING-ASSOCIATED PROTEIN 11"/>
    <property type="match status" value="1"/>
</dbReference>